<dbReference type="Pfam" id="PF00994">
    <property type="entry name" value="MoCF_biosynth"/>
    <property type="match status" value="1"/>
</dbReference>
<evidence type="ECO:0000256" key="1">
    <source>
        <dbReference type="ARBA" id="ARBA00002901"/>
    </source>
</evidence>
<dbReference type="UniPathway" id="UPA00344"/>
<accession>A0A3B0FTG5</accession>
<dbReference type="GO" id="GO:0005829">
    <property type="term" value="C:cytosol"/>
    <property type="evidence" value="ECO:0007669"/>
    <property type="project" value="TreeGrafter"/>
</dbReference>
<dbReference type="GO" id="GO:0061599">
    <property type="term" value="F:molybdopterin molybdotransferase activity"/>
    <property type="evidence" value="ECO:0007669"/>
    <property type="project" value="UniProtKB-UniRule"/>
</dbReference>
<evidence type="ECO:0000256" key="7">
    <source>
        <dbReference type="RuleBase" id="RU365090"/>
    </source>
</evidence>
<keyword evidence="5 7" id="KW-0501">Molybdenum cofactor biosynthesis</keyword>
<dbReference type="NCBIfam" id="NF045515">
    <property type="entry name" value="Glp_gephyrin"/>
    <property type="match status" value="1"/>
</dbReference>
<comment type="cofactor">
    <cofactor evidence="7">
        <name>Mg(2+)</name>
        <dbReference type="ChEBI" id="CHEBI:18420"/>
    </cofactor>
</comment>
<comment type="caution">
    <text evidence="10">The sequence shown here is derived from an EMBL/GenBank/DDBJ whole genome shotgun (WGS) entry which is preliminary data.</text>
</comment>
<dbReference type="InterPro" id="IPR005110">
    <property type="entry name" value="MoeA_linker/N"/>
</dbReference>
<dbReference type="CDD" id="cd00887">
    <property type="entry name" value="MoeA"/>
    <property type="match status" value="1"/>
</dbReference>
<protein>
    <recommendedName>
        <fullName evidence="7">Molybdopterin molybdenumtransferase</fullName>
        <ecNumber evidence="7">2.10.1.1</ecNumber>
    </recommendedName>
</protein>
<dbReference type="Proteomes" id="UP000273159">
    <property type="component" value="Unassembled WGS sequence"/>
</dbReference>
<sequence>MATEGGTMTSPHPHGTSAHGAQDKARQPSGQAPQHSRPARSVGEHAAAVAALLRPLRSVERTQLLPLQEALGRGLVDDVAAPIDLPPFANSQMDGYAIRSADVPDGGAELRVMPPVPAGASPAALQPGMAAPIMTGAMLPKGADAVVPIERAVPDRFLPYTQQGNGQEAKSGIEQPTVWLPPAAPGTYVREAGSDVRAGALALPAGTFLGPAQLGLLAALGIPEVTVHQPITVLLVTTGDEVVPPGRELPAGKIYDSNGTLLAAAMTQAGLRVRRAGIATDNPEALRTLLRTEGGGADLIVTTGGVSKGAYEVVRQAMEGQPVEFLHVAMQPGGPQGIGSFDGRPFLGFPGNPVSCLVSFEMFLRPVLAGLFGAPATRMSLRVRLSQPLTSPEHKHQVRRGTLLPDGTVELQGGESSHLMHALAGSNVLVHVPVGVAALGAGAEVEVWML</sequence>
<feature type="compositionally biased region" description="Polar residues" evidence="8">
    <location>
        <begin position="1"/>
        <end position="10"/>
    </location>
</feature>
<proteinExistence type="inferred from homology"/>
<dbReference type="NCBIfam" id="TIGR00177">
    <property type="entry name" value="molyb_syn"/>
    <property type="match status" value="1"/>
</dbReference>
<evidence type="ECO:0000256" key="4">
    <source>
        <dbReference type="ARBA" id="ARBA00022505"/>
    </source>
</evidence>
<keyword evidence="7" id="KW-0460">Magnesium</keyword>
<dbReference type="Gene3D" id="3.90.105.10">
    <property type="entry name" value="Molybdopterin biosynthesis moea protein, domain 2"/>
    <property type="match status" value="1"/>
</dbReference>
<evidence type="ECO:0000256" key="2">
    <source>
        <dbReference type="ARBA" id="ARBA00005046"/>
    </source>
</evidence>
<feature type="domain" description="MoaB/Mog" evidence="9">
    <location>
        <begin position="234"/>
        <end position="370"/>
    </location>
</feature>
<dbReference type="EC" id="2.10.1.1" evidence="7"/>
<dbReference type="GO" id="GO:0046872">
    <property type="term" value="F:metal ion binding"/>
    <property type="evidence" value="ECO:0007669"/>
    <property type="project" value="UniProtKB-UniRule"/>
</dbReference>
<evidence type="ECO:0000256" key="5">
    <source>
        <dbReference type="ARBA" id="ARBA00023150"/>
    </source>
</evidence>
<dbReference type="InterPro" id="IPR005111">
    <property type="entry name" value="MoeA_C_domain_IV"/>
</dbReference>
<dbReference type="SUPFAM" id="SSF63882">
    <property type="entry name" value="MoeA N-terminal region -like"/>
    <property type="match status" value="1"/>
</dbReference>
<comment type="pathway">
    <text evidence="2 7">Cofactor biosynthesis; molybdopterin biosynthesis.</text>
</comment>
<dbReference type="EMBL" id="RBNH01000010">
    <property type="protein sequence ID" value="RKO23130.1"/>
    <property type="molecule type" value="Genomic_DNA"/>
</dbReference>
<evidence type="ECO:0000259" key="9">
    <source>
        <dbReference type="SMART" id="SM00852"/>
    </source>
</evidence>
<dbReference type="Pfam" id="PF03454">
    <property type="entry name" value="MoeA_C"/>
    <property type="match status" value="1"/>
</dbReference>
<evidence type="ECO:0000256" key="3">
    <source>
        <dbReference type="ARBA" id="ARBA00010763"/>
    </source>
</evidence>
<gene>
    <name evidence="10" type="ORF">D7Z96_12220</name>
</gene>
<comment type="catalytic activity">
    <reaction evidence="6">
        <text>adenylyl-molybdopterin + molybdate = Mo-molybdopterin + AMP + H(+)</text>
        <dbReference type="Rhea" id="RHEA:35047"/>
        <dbReference type="ChEBI" id="CHEBI:15378"/>
        <dbReference type="ChEBI" id="CHEBI:36264"/>
        <dbReference type="ChEBI" id="CHEBI:62727"/>
        <dbReference type="ChEBI" id="CHEBI:71302"/>
        <dbReference type="ChEBI" id="CHEBI:456215"/>
        <dbReference type="EC" id="2.10.1.1"/>
    </reaction>
</comment>
<dbReference type="PANTHER" id="PTHR10192:SF5">
    <property type="entry name" value="GEPHYRIN"/>
    <property type="match status" value="1"/>
</dbReference>
<dbReference type="InterPro" id="IPR036425">
    <property type="entry name" value="MoaB/Mog-like_dom_sf"/>
</dbReference>
<organism evidence="10 11">
    <name type="scientific">Pseudarthrobacter phenanthrenivorans</name>
    <name type="common">Arthrobacter phenanthrenivorans</name>
    <dbReference type="NCBI Taxonomy" id="361575"/>
    <lineage>
        <taxon>Bacteria</taxon>
        <taxon>Bacillati</taxon>
        <taxon>Actinomycetota</taxon>
        <taxon>Actinomycetes</taxon>
        <taxon>Micrococcales</taxon>
        <taxon>Micrococcaceae</taxon>
        <taxon>Pseudarthrobacter</taxon>
    </lineage>
</organism>
<reference evidence="11" key="2">
    <citation type="submission" date="2018-10" db="EMBL/GenBank/DDBJ databases">
        <authorList>
            <person name="Wang Y."/>
            <person name="Wang J."/>
            <person name="Yang X."/>
            <person name="Wang Z."/>
            <person name="Huang Y."/>
        </authorList>
    </citation>
    <scope>NUCLEOTIDE SEQUENCE [LARGE SCALE GENOMIC DNA]</scope>
    <source>
        <strain evidence="11">J015</strain>
    </source>
</reference>
<dbReference type="SUPFAM" id="SSF63867">
    <property type="entry name" value="MoeA C-terminal domain-like"/>
    <property type="match status" value="1"/>
</dbReference>
<dbReference type="Gene3D" id="2.40.340.10">
    <property type="entry name" value="MoeA, C-terminal, domain IV"/>
    <property type="match status" value="1"/>
</dbReference>
<feature type="region of interest" description="Disordered" evidence="8">
    <location>
        <begin position="1"/>
        <end position="44"/>
    </location>
</feature>
<evidence type="ECO:0000256" key="8">
    <source>
        <dbReference type="SAM" id="MobiDB-lite"/>
    </source>
</evidence>
<dbReference type="Pfam" id="PF03453">
    <property type="entry name" value="MoeA_N"/>
    <property type="match status" value="1"/>
</dbReference>
<keyword evidence="4 7" id="KW-0500">Molybdenum</keyword>
<keyword evidence="7 10" id="KW-0808">Transferase</keyword>
<evidence type="ECO:0000256" key="6">
    <source>
        <dbReference type="ARBA" id="ARBA00047317"/>
    </source>
</evidence>
<reference evidence="10 11" key="1">
    <citation type="submission" date="2018-10" db="EMBL/GenBank/DDBJ databases">
        <title>Genome-guide identification and characterization of bacteria that degrade polycyclic aromatic hydrocarbons and resist hexavalent chromium simultaneously.</title>
        <authorList>
            <person name="Feng H."/>
        </authorList>
    </citation>
    <scope>NUCLEOTIDE SEQUENCE [LARGE SCALE GENOMIC DNA]</scope>
    <source>
        <strain evidence="10 11">J015</strain>
    </source>
</reference>
<dbReference type="PANTHER" id="PTHR10192">
    <property type="entry name" value="MOLYBDOPTERIN BIOSYNTHESIS PROTEIN"/>
    <property type="match status" value="1"/>
</dbReference>
<dbReference type="InterPro" id="IPR036688">
    <property type="entry name" value="MoeA_C_domain_IV_sf"/>
</dbReference>
<name>A0A3B0FTG5_PSEPS</name>
<keyword evidence="7" id="KW-0479">Metal-binding</keyword>
<evidence type="ECO:0000313" key="10">
    <source>
        <dbReference type="EMBL" id="RKO23130.1"/>
    </source>
</evidence>
<dbReference type="InterPro" id="IPR036135">
    <property type="entry name" value="MoeA_linker/N_sf"/>
</dbReference>
<dbReference type="AlphaFoldDB" id="A0A3B0FTG5"/>
<dbReference type="SMART" id="SM00852">
    <property type="entry name" value="MoCF_biosynth"/>
    <property type="match status" value="1"/>
</dbReference>
<evidence type="ECO:0000313" key="11">
    <source>
        <dbReference type="Proteomes" id="UP000273159"/>
    </source>
</evidence>
<dbReference type="InterPro" id="IPR038987">
    <property type="entry name" value="MoeA-like"/>
</dbReference>
<comment type="function">
    <text evidence="1 7">Catalyzes the insertion of molybdate into adenylated molybdopterin with the concomitant release of AMP.</text>
</comment>
<dbReference type="SUPFAM" id="SSF53218">
    <property type="entry name" value="Molybdenum cofactor biosynthesis proteins"/>
    <property type="match status" value="1"/>
</dbReference>
<dbReference type="Gene3D" id="3.40.980.10">
    <property type="entry name" value="MoaB/Mog-like domain"/>
    <property type="match status" value="1"/>
</dbReference>
<dbReference type="Gene3D" id="2.170.190.11">
    <property type="entry name" value="Molybdopterin biosynthesis moea protein, domain 3"/>
    <property type="match status" value="1"/>
</dbReference>
<dbReference type="GO" id="GO:0006777">
    <property type="term" value="P:Mo-molybdopterin cofactor biosynthetic process"/>
    <property type="evidence" value="ECO:0007669"/>
    <property type="project" value="UniProtKB-UniRule"/>
</dbReference>
<comment type="similarity">
    <text evidence="3 7">Belongs to the MoeA family.</text>
</comment>
<dbReference type="InterPro" id="IPR001453">
    <property type="entry name" value="MoaB/Mog_dom"/>
</dbReference>